<gene>
    <name evidence="3" type="ORF">QTN47_15065</name>
</gene>
<feature type="signal peptide" evidence="1">
    <location>
        <begin position="1"/>
        <end position="21"/>
    </location>
</feature>
<comment type="caution">
    <text evidence="3">The sequence shown here is derived from an EMBL/GenBank/DDBJ whole genome shotgun (WGS) entry which is preliminary data.</text>
</comment>
<feature type="domain" description="Glycosyl hydrolase family 95 catalytic" evidence="2">
    <location>
        <begin position="287"/>
        <end position="649"/>
    </location>
</feature>
<dbReference type="PANTHER" id="PTHR31084:SF0">
    <property type="entry name" value="ALPHA-L-FUCOSIDASE 2"/>
    <property type="match status" value="1"/>
</dbReference>
<reference evidence="3 4" key="1">
    <citation type="submission" date="2023-07" db="EMBL/GenBank/DDBJ databases">
        <authorList>
            <person name="Lian W.-H."/>
        </authorList>
    </citation>
    <scope>NUCLEOTIDE SEQUENCE [LARGE SCALE GENOMIC DNA]</scope>
    <source>
        <strain evidence="3 4">SYSU DXS3180</strain>
    </source>
</reference>
<dbReference type="Gene3D" id="1.50.10.10">
    <property type="match status" value="1"/>
</dbReference>
<dbReference type="PANTHER" id="PTHR31084">
    <property type="entry name" value="ALPHA-L-FUCOSIDASE 2"/>
    <property type="match status" value="1"/>
</dbReference>
<dbReference type="InterPro" id="IPR012341">
    <property type="entry name" value="6hp_glycosidase-like_sf"/>
</dbReference>
<sequence length="747" mass="84462">MKLTRHLFVFTIALISFHLHAQTISAEKIIKQYRNVFSTPPAKTPGTVAVDAPLLGNGFTAVAISGKPEQQNYYLARNDFWRLKSGFNESYPAVLGKIQISVPSLTDASYHIEQDLYDATTIADFHNTSSSVRIISKMMAMQDILTIEIINNGKDVITGNALLTLPEDDQFHVNPPLENKFTDTSVSGNDNGTQWIARGFTKDVTIKTFASAALKIVGDQSHIFTISPSQKAMIVCSFSGNNTLSNCIQLVKQNTKRINSEYLNQANTQHQNWWHHFWNESWINIEDSVIAHQYYASQYTMASCSRDAKFPPGIFGSWVTREIPAWNGDYHLNYNYTAPFYALYSSNHLQQALPYEAPLLDFMQRGKYYSQKIAQIPDGILYPVGIGPLGIETTRENDLMRKYMNGYISEKQVEDEGLFFGQKSNAAYCAVNFSMQFYKTYDIAFTKRVYPFVKAVAVFWQHYLKKENDRYIILNDAIHEGTIGTKNPILSLGLVPSILKTAIDMSSLLHVDESVRKDWQNKHDSIAPFPLQEKNGRTVFRYSEKGTAWWDGNTLGIQHIYPGGQIGLNSDSSLLQTARNTIDEMQRWLDMNGSNSFFPAAVRVGYNADTILQKLREYSLHTYPNGFQLNNPHGIENCSTVPNTINEMLCMSHQNTIRVFEVWPKTKDAAFEKIRCDGAFLVSSALKDQSVQYIKIMSEKGKDCVLKNPWPNKQVIVKSNKRKEMHVSGAIISFNTAAGEELMLLPG</sequence>
<organism evidence="3 4">
    <name type="scientific">Danxiaibacter flavus</name>
    <dbReference type="NCBI Taxonomy" id="3049108"/>
    <lineage>
        <taxon>Bacteria</taxon>
        <taxon>Pseudomonadati</taxon>
        <taxon>Bacteroidota</taxon>
        <taxon>Chitinophagia</taxon>
        <taxon>Chitinophagales</taxon>
        <taxon>Chitinophagaceae</taxon>
        <taxon>Danxiaibacter</taxon>
    </lineage>
</organism>
<evidence type="ECO:0000313" key="3">
    <source>
        <dbReference type="EMBL" id="MEX6688826.1"/>
    </source>
</evidence>
<feature type="chain" id="PRO_5047223072" description="Glycosyl hydrolase family 95 catalytic domain-containing protein" evidence="1">
    <location>
        <begin position="22"/>
        <end position="747"/>
    </location>
</feature>
<evidence type="ECO:0000256" key="1">
    <source>
        <dbReference type="SAM" id="SignalP"/>
    </source>
</evidence>
<keyword evidence="4" id="KW-1185">Reference proteome</keyword>
<dbReference type="InterPro" id="IPR054363">
    <property type="entry name" value="GH95_cat"/>
</dbReference>
<dbReference type="SUPFAM" id="SSF48208">
    <property type="entry name" value="Six-hairpin glycosidases"/>
    <property type="match status" value="1"/>
</dbReference>
<name>A0ABV3ZG13_9BACT</name>
<accession>A0ABV3ZG13</accession>
<dbReference type="RefSeq" id="WP_369330236.1">
    <property type="nucleotide sequence ID" value="NZ_JAULBC010000005.1"/>
</dbReference>
<proteinExistence type="predicted"/>
<dbReference type="EMBL" id="JAULBC010000005">
    <property type="protein sequence ID" value="MEX6688826.1"/>
    <property type="molecule type" value="Genomic_DNA"/>
</dbReference>
<keyword evidence="1" id="KW-0732">Signal</keyword>
<protein>
    <recommendedName>
        <fullName evidence="2">Glycosyl hydrolase family 95 catalytic domain-containing protein</fullName>
    </recommendedName>
</protein>
<dbReference type="InterPro" id="IPR008928">
    <property type="entry name" value="6-hairpin_glycosidase_sf"/>
</dbReference>
<evidence type="ECO:0000313" key="4">
    <source>
        <dbReference type="Proteomes" id="UP001560573"/>
    </source>
</evidence>
<dbReference type="Proteomes" id="UP001560573">
    <property type="component" value="Unassembled WGS sequence"/>
</dbReference>
<dbReference type="Pfam" id="PF22124">
    <property type="entry name" value="Glyco_hydro_95_cat"/>
    <property type="match status" value="1"/>
</dbReference>
<evidence type="ECO:0000259" key="2">
    <source>
        <dbReference type="Pfam" id="PF22124"/>
    </source>
</evidence>